<comment type="caution">
    <text evidence="3">The sequence shown here is derived from an EMBL/GenBank/DDBJ whole genome shotgun (WGS) entry which is preliminary data.</text>
</comment>
<reference evidence="3 5" key="1">
    <citation type="submission" date="2017-11" db="EMBL/GenBank/DDBJ databases">
        <title>Revising the taxonomy of the Acinetobacter lwoffii group: the description of Acinetobacter pseudolwoffii sp. nov. and emended description of Acinetobacter lwoffii.</title>
        <authorList>
            <person name="Nemec A."/>
            <person name="Radolfova-Krizova L."/>
        </authorList>
    </citation>
    <scope>NUCLEOTIDE SEQUENCE [LARGE SCALE GENOMIC DNA]</scope>
    <source>
        <strain evidence="3 5">ANC 5044</strain>
    </source>
</reference>
<evidence type="ECO:0000313" key="3">
    <source>
        <dbReference type="EMBL" id="PJO74244.1"/>
    </source>
</evidence>
<reference evidence="2 4" key="3">
    <citation type="submission" date="2017-12" db="EMBL/GenBank/DDBJ databases">
        <title>Revising the taxonomy of the Acinetobacter lwoffii group: the description of Acinetobacter pseudolwoffii sp. nov. and emended description of Acinetobacter lwoffii.</title>
        <authorList>
            <person name="Nemec A."/>
        </authorList>
    </citation>
    <scope>NUCLEOTIDE SEQUENCE [LARGE SCALE GENOMIC DNA]</scope>
    <source>
        <strain evidence="2 4">ANC 5347</strain>
    </source>
</reference>
<accession>A0A2H9YNL0</accession>
<protein>
    <submittedName>
        <fullName evidence="3">Uncharacterized protein</fullName>
    </submittedName>
</protein>
<keyword evidence="1" id="KW-0812">Transmembrane</keyword>
<dbReference type="Proteomes" id="UP000243446">
    <property type="component" value="Unassembled WGS sequence"/>
</dbReference>
<evidence type="ECO:0000313" key="2">
    <source>
        <dbReference type="EMBL" id="PJI33953.1"/>
    </source>
</evidence>
<dbReference type="AlphaFoldDB" id="A0A2H9YNL0"/>
<accession>A0A2H9UQQ5</accession>
<evidence type="ECO:0000256" key="1">
    <source>
        <dbReference type="SAM" id="Phobius"/>
    </source>
</evidence>
<name>A0A2H9YNL0_9GAMM</name>
<reference evidence="2 4" key="2">
    <citation type="submission" date="2017-11" db="EMBL/GenBank/DDBJ databases">
        <authorList>
            <person name="Han C.G."/>
        </authorList>
    </citation>
    <scope>NUCLEOTIDE SEQUENCE [LARGE SCALE GENOMIC DNA]</scope>
    <source>
        <strain evidence="2 4">ANC 5347</strain>
    </source>
</reference>
<dbReference type="EMBL" id="PHRG01000016">
    <property type="protein sequence ID" value="PJO74244.1"/>
    <property type="molecule type" value="Genomic_DNA"/>
</dbReference>
<sequence length="120" mass="13686">MMTRTLDGVNFDMPPTAGQILELAHLHRKKLDDAIFSKYTHLGNYGLAQRKEVYDFTRALDVNQREQFYKLYNGELVRIADEDRLHPPEAEAGLSKFAVALVLVIVALVLYSTILSRMMS</sequence>
<dbReference type="EMBL" id="PGOZ01000001">
    <property type="protein sequence ID" value="PJI33953.1"/>
    <property type="molecule type" value="Genomic_DNA"/>
</dbReference>
<feature type="transmembrane region" description="Helical" evidence="1">
    <location>
        <begin position="97"/>
        <end position="115"/>
    </location>
</feature>
<evidence type="ECO:0000313" key="5">
    <source>
        <dbReference type="Proteomes" id="UP000243446"/>
    </source>
</evidence>
<keyword evidence="1" id="KW-0472">Membrane</keyword>
<dbReference type="Proteomes" id="UP000242351">
    <property type="component" value="Unassembled WGS sequence"/>
</dbReference>
<keyword evidence="1" id="KW-1133">Transmembrane helix</keyword>
<evidence type="ECO:0000313" key="4">
    <source>
        <dbReference type="Proteomes" id="UP000242351"/>
    </source>
</evidence>
<gene>
    <name evidence="2" type="ORF">CU320_01045</name>
    <name evidence="3" type="ORF">CWI32_14475</name>
</gene>
<proteinExistence type="predicted"/>
<organism evidence="3 5">
    <name type="scientific">Acinetobacter pseudolwoffii</name>
    <dbReference type="NCBI Taxonomy" id="2053287"/>
    <lineage>
        <taxon>Bacteria</taxon>
        <taxon>Pseudomonadati</taxon>
        <taxon>Pseudomonadota</taxon>
        <taxon>Gammaproteobacteria</taxon>
        <taxon>Moraxellales</taxon>
        <taxon>Moraxellaceae</taxon>
        <taxon>Acinetobacter</taxon>
    </lineage>
</organism>